<accession>M4BI42</accession>
<keyword evidence="3" id="KW-1185">Reference proteome</keyword>
<name>M4BI42_HYAAE</name>
<reference evidence="3" key="1">
    <citation type="journal article" date="2010" name="Science">
        <title>Signatures of adaptation to obligate biotrophy in the Hyaloperonospora arabidopsidis genome.</title>
        <authorList>
            <person name="Baxter L."/>
            <person name="Tripathy S."/>
            <person name="Ishaque N."/>
            <person name="Boot N."/>
            <person name="Cabral A."/>
            <person name="Kemen E."/>
            <person name="Thines M."/>
            <person name="Ah-Fong A."/>
            <person name="Anderson R."/>
            <person name="Badejoko W."/>
            <person name="Bittner-Eddy P."/>
            <person name="Boore J.L."/>
            <person name="Chibucos M.C."/>
            <person name="Coates M."/>
            <person name="Dehal P."/>
            <person name="Delehaunty K."/>
            <person name="Dong S."/>
            <person name="Downton P."/>
            <person name="Dumas B."/>
            <person name="Fabro G."/>
            <person name="Fronick C."/>
            <person name="Fuerstenberg S.I."/>
            <person name="Fulton L."/>
            <person name="Gaulin E."/>
            <person name="Govers F."/>
            <person name="Hughes L."/>
            <person name="Humphray S."/>
            <person name="Jiang R.H."/>
            <person name="Judelson H."/>
            <person name="Kamoun S."/>
            <person name="Kyung K."/>
            <person name="Meijer H."/>
            <person name="Minx P."/>
            <person name="Morris P."/>
            <person name="Nelson J."/>
            <person name="Phuntumart V."/>
            <person name="Qutob D."/>
            <person name="Rehmany A."/>
            <person name="Rougon-Cardoso A."/>
            <person name="Ryden P."/>
            <person name="Torto-Alalibo T."/>
            <person name="Studholme D."/>
            <person name="Wang Y."/>
            <person name="Win J."/>
            <person name="Wood J."/>
            <person name="Clifton S.W."/>
            <person name="Rogers J."/>
            <person name="Van den Ackerveken G."/>
            <person name="Jones J.D."/>
            <person name="McDowell J.M."/>
            <person name="Beynon J."/>
            <person name="Tyler B.M."/>
        </authorList>
    </citation>
    <scope>NUCLEOTIDE SEQUENCE [LARGE SCALE GENOMIC DNA]</scope>
    <source>
        <strain evidence="3">Emoy2</strain>
    </source>
</reference>
<feature type="compositionally biased region" description="Polar residues" evidence="1">
    <location>
        <begin position="1"/>
        <end position="10"/>
    </location>
</feature>
<protein>
    <submittedName>
        <fullName evidence="2">Uncharacterized protein</fullName>
    </submittedName>
</protein>
<organism evidence="2 3">
    <name type="scientific">Hyaloperonospora arabidopsidis (strain Emoy2)</name>
    <name type="common">Downy mildew agent</name>
    <name type="synonym">Peronospora arabidopsidis</name>
    <dbReference type="NCBI Taxonomy" id="559515"/>
    <lineage>
        <taxon>Eukaryota</taxon>
        <taxon>Sar</taxon>
        <taxon>Stramenopiles</taxon>
        <taxon>Oomycota</taxon>
        <taxon>Peronosporomycetes</taxon>
        <taxon>Peronosporales</taxon>
        <taxon>Peronosporaceae</taxon>
        <taxon>Hyaloperonospora</taxon>
    </lineage>
</organism>
<dbReference type="EMBL" id="JH598278">
    <property type="status" value="NOT_ANNOTATED_CDS"/>
    <property type="molecule type" value="Genomic_DNA"/>
</dbReference>
<reference evidence="2" key="2">
    <citation type="submission" date="2015-06" db="UniProtKB">
        <authorList>
            <consortium name="EnsemblProtists"/>
        </authorList>
    </citation>
    <scope>IDENTIFICATION</scope>
    <source>
        <strain evidence="2">Emoy2</strain>
    </source>
</reference>
<dbReference type="AlphaFoldDB" id="M4BI42"/>
<feature type="region of interest" description="Disordered" evidence="1">
    <location>
        <begin position="1"/>
        <end position="25"/>
    </location>
</feature>
<dbReference type="InParanoid" id="M4BI42"/>
<sequence length="133" mass="15377">MKSKLSSLTLKPTKRRSRIACRRSRRRRCRSTKTSGYEELSIAGSTRWSSAAAWAAPLCIGTHLATTRRDRHVDGCEWRNQGALSSSRLGRNKRADNSKIGSKHRCMRRSQLVNMSTYPHQHRQCNQRRCRSY</sequence>
<dbReference type="VEuPathDB" id="FungiDB:HpaG806068"/>
<evidence type="ECO:0000313" key="3">
    <source>
        <dbReference type="Proteomes" id="UP000011713"/>
    </source>
</evidence>
<evidence type="ECO:0000256" key="1">
    <source>
        <dbReference type="SAM" id="MobiDB-lite"/>
    </source>
</evidence>
<proteinExistence type="predicted"/>
<feature type="compositionally biased region" description="Basic residues" evidence="1">
    <location>
        <begin position="12"/>
        <end position="25"/>
    </location>
</feature>
<dbReference type="HOGENOM" id="CLU_1910676_0_0_1"/>
<dbReference type="EnsemblProtists" id="HpaT806068">
    <property type="protein sequence ID" value="HpaP806068"/>
    <property type="gene ID" value="HpaG806068"/>
</dbReference>
<dbReference type="Proteomes" id="UP000011713">
    <property type="component" value="Unassembled WGS sequence"/>
</dbReference>
<evidence type="ECO:0000313" key="2">
    <source>
        <dbReference type="EnsemblProtists" id="HpaP806068"/>
    </source>
</evidence>